<dbReference type="Gene3D" id="1.20.1530.20">
    <property type="match status" value="1"/>
</dbReference>
<comment type="subcellular location">
    <subcellularLocation>
        <location evidence="1">Membrane</location>
        <topology evidence="1">Multi-pass membrane protein</topology>
    </subcellularLocation>
</comment>
<evidence type="ECO:0000256" key="3">
    <source>
        <dbReference type="ARBA" id="ARBA00022989"/>
    </source>
</evidence>
<accession>X1IKT5</accession>
<evidence type="ECO:0000259" key="6">
    <source>
        <dbReference type="Pfam" id="PF00999"/>
    </source>
</evidence>
<evidence type="ECO:0000256" key="5">
    <source>
        <dbReference type="SAM" id="Phobius"/>
    </source>
</evidence>
<keyword evidence="3 5" id="KW-1133">Transmembrane helix</keyword>
<feature type="transmembrane region" description="Helical" evidence="5">
    <location>
        <begin position="145"/>
        <end position="163"/>
    </location>
</feature>
<dbReference type="GO" id="GO:1902600">
    <property type="term" value="P:proton transmembrane transport"/>
    <property type="evidence" value="ECO:0007669"/>
    <property type="project" value="InterPro"/>
</dbReference>
<keyword evidence="2 5" id="KW-0812">Transmembrane</keyword>
<dbReference type="InterPro" id="IPR038770">
    <property type="entry name" value="Na+/solute_symporter_sf"/>
</dbReference>
<dbReference type="GO" id="GO:0016020">
    <property type="term" value="C:membrane"/>
    <property type="evidence" value="ECO:0007669"/>
    <property type="project" value="UniProtKB-SubCell"/>
</dbReference>
<dbReference type="Pfam" id="PF00999">
    <property type="entry name" value="Na_H_Exchanger"/>
    <property type="match status" value="1"/>
</dbReference>
<feature type="transmembrane region" description="Helical" evidence="5">
    <location>
        <begin position="184"/>
        <end position="203"/>
    </location>
</feature>
<reference evidence="7" key="1">
    <citation type="journal article" date="2014" name="Front. Microbiol.">
        <title>High frequency of phylogenetically diverse reductive dehalogenase-homologous genes in deep subseafloor sedimentary metagenomes.</title>
        <authorList>
            <person name="Kawai M."/>
            <person name="Futagami T."/>
            <person name="Toyoda A."/>
            <person name="Takaki Y."/>
            <person name="Nishi S."/>
            <person name="Hori S."/>
            <person name="Arai W."/>
            <person name="Tsubouchi T."/>
            <person name="Morono Y."/>
            <person name="Uchiyama I."/>
            <person name="Ito T."/>
            <person name="Fujiyama A."/>
            <person name="Inagaki F."/>
            <person name="Takami H."/>
        </authorList>
    </citation>
    <scope>NUCLEOTIDE SEQUENCE</scope>
    <source>
        <strain evidence="7">Expedition CK06-06</strain>
    </source>
</reference>
<feature type="non-terminal residue" evidence="7">
    <location>
        <position position="1"/>
    </location>
</feature>
<feature type="transmembrane region" description="Helical" evidence="5">
    <location>
        <begin position="77"/>
        <end position="109"/>
    </location>
</feature>
<evidence type="ECO:0000256" key="2">
    <source>
        <dbReference type="ARBA" id="ARBA00022692"/>
    </source>
</evidence>
<dbReference type="EMBL" id="BARU01032061">
    <property type="protein sequence ID" value="GAH66729.1"/>
    <property type="molecule type" value="Genomic_DNA"/>
</dbReference>
<feature type="transmembrane region" description="Helical" evidence="5">
    <location>
        <begin position="6"/>
        <end position="29"/>
    </location>
</feature>
<sequence length="249" mass="26359">TTLLAVIALDDALCIIAYAIGSSVAEALITSLKNISLYKMLIFPTINIVGSILLGIAFGFGLIYISRFAKTRQKLLAMVLGTILLCVGTAKALGIFSILANMAMGFVIANKMRHHENMFKVINDIEDVVFVMFFTLAGAHFDLGVIKAAGMLGLLIVIGRCSGKLIGVRIGASISHAPSVVKKYLGFGLLPKAGVTVGLAILAKQHPAFSSIGNIMVSGILTSVMINELIAPPLMKYAVFKAGETFKGK</sequence>
<feature type="domain" description="Cation/H+ exchanger transmembrane" evidence="6">
    <location>
        <begin position="1"/>
        <end position="235"/>
    </location>
</feature>
<organism evidence="7">
    <name type="scientific">marine sediment metagenome</name>
    <dbReference type="NCBI Taxonomy" id="412755"/>
    <lineage>
        <taxon>unclassified sequences</taxon>
        <taxon>metagenomes</taxon>
        <taxon>ecological metagenomes</taxon>
    </lineage>
</organism>
<evidence type="ECO:0000256" key="1">
    <source>
        <dbReference type="ARBA" id="ARBA00004141"/>
    </source>
</evidence>
<dbReference type="PANTHER" id="PTHR43021">
    <property type="entry name" value="NA(+)/H(+) ANTIPORTER-RELATED"/>
    <property type="match status" value="1"/>
</dbReference>
<dbReference type="InterPro" id="IPR006153">
    <property type="entry name" value="Cation/H_exchanger_TM"/>
</dbReference>
<name>X1IKT5_9ZZZZ</name>
<evidence type="ECO:0000256" key="4">
    <source>
        <dbReference type="ARBA" id="ARBA00023136"/>
    </source>
</evidence>
<evidence type="ECO:0000313" key="7">
    <source>
        <dbReference type="EMBL" id="GAH66729.1"/>
    </source>
</evidence>
<comment type="caution">
    <text evidence="7">The sequence shown here is derived from an EMBL/GenBank/DDBJ whole genome shotgun (WGS) entry which is preliminary data.</text>
</comment>
<dbReference type="PANTHER" id="PTHR43021:SF2">
    <property type="entry name" value="CATION_H+ EXCHANGER DOMAIN-CONTAINING PROTEIN"/>
    <property type="match status" value="1"/>
</dbReference>
<feature type="transmembrane region" description="Helical" evidence="5">
    <location>
        <begin position="209"/>
        <end position="231"/>
    </location>
</feature>
<proteinExistence type="predicted"/>
<keyword evidence="4 5" id="KW-0472">Membrane</keyword>
<gene>
    <name evidence="7" type="ORF">S03H2_50607</name>
</gene>
<protein>
    <recommendedName>
        <fullName evidence="6">Cation/H+ exchanger transmembrane domain-containing protein</fullName>
    </recommendedName>
</protein>
<feature type="transmembrane region" description="Helical" evidence="5">
    <location>
        <begin position="41"/>
        <end position="65"/>
    </location>
</feature>
<dbReference type="AlphaFoldDB" id="X1IKT5"/>
<dbReference type="GO" id="GO:0015297">
    <property type="term" value="F:antiporter activity"/>
    <property type="evidence" value="ECO:0007669"/>
    <property type="project" value="InterPro"/>
</dbReference>